<evidence type="ECO:0000313" key="2">
    <source>
        <dbReference type="EMBL" id="NHC13782.1"/>
    </source>
</evidence>
<feature type="region of interest" description="Disordered" evidence="1">
    <location>
        <begin position="154"/>
        <end position="190"/>
    </location>
</feature>
<gene>
    <name evidence="2" type="ORF">G9H71_08310</name>
</gene>
<proteinExistence type="predicted"/>
<sequence length="190" mass="20838">MTLSQEPREVDLLGIETEVARAHRAVVLSGRRLESVRGTGHEGARRTGRAGTEAHLYFADALREWADLLVRQEALRDELHAARTWAGPVPPPGADVLPALPVPTDLAAARAALREALHDYARARSRAPGELSAARAAWRRRLAQWQELLLEERSPAGRRPAAGPQPVAFPQDLFDTLEAGTAEEEASRER</sequence>
<keyword evidence="3" id="KW-1185">Reference proteome</keyword>
<organism evidence="2 3">
    <name type="scientific">Motilibacter deserti</name>
    <dbReference type="NCBI Taxonomy" id="2714956"/>
    <lineage>
        <taxon>Bacteria</taxon>
        <taxon>Bacillati</taxon>
        <taxon>Actinomycetota</taxon>
        <taxon>Actinomycetes</taxon>
        <taxon>Motilibacterales</taxon>
        <taxon>Motilibacteraceae</taxon>
        <taxon>Motilibacter</taxon>
    </lineage>
</organism>
<protein>
    <submittedName>
        <fullName evidence="2">Uncharacterized protein</fullName>
    </submittedName>
</protein>
<evidence type="ECO:0000256" key="1">
    <source>
        <dbReference type="SAM" id="MobiDB-lite"/>
    </source>
</evidence>
<accession>A0ABX0GSE4</accession>
<name>A0ABX0GSE4_9ACTN</name>
<evidence type="ECO:0000313" key="3">
    <source>
        <dbReference type="Proteomes" id="UP000800981"/>
    </source>
</evidence>
<dbReference type="RefSeq" id="WP_166280677.1">
    <property type="nucleotide sequence ID" value="NZ_JAANNP010000003.1"/>
</dbReference>
<comment type="caution">
    <text evidence="2">The sequence shown here is derived from an EMBL/GenBank/DDBJ whole genome shotgun (WGS) entry which is preliminary data.</text>
</comment>
<dbReference type="Proteomes" id="UP000800981">
    <property type="component" value="Unassembled WGS sequence"/>
</dbReference>
<reference evidence="2 3" key="1">
    <citation type="submission" date="2020-03" db="EMBL/GenBank/DDBJ databases">
        <title>Two novel Motilibacter sp.</title>
        <authorList>
            <person name="Liu S."/>
        </authorList>
    </citation>
    <scope>NUCLEOTIDE SEQUENCE [LARGE SCALE GENOMIC DNA]</scope>
    <source>
        <strain evidence="2 3">E257</strain>
    </source>
</reference>
<dbReference type="EMBL" id="JAANNP010000003">
    <property type="protein sequence ID" value="NHC13782.1"/>
    <property type="molecule type" value="Genomic_DNA"/>
</dbReference>